<evidence type="ECO:0000259" key="3">
    <source>
        <dbReference type="Pfam" id="PF00582"/>
    </source>
</evidence>
<dbReference type="InterPro" id="IPR014729">
    <property type="entry name" value="Rossmann-like_a/b/a_fold"/>
</dbReference>
<dbReference type="CDD" id="cd00293">
    <property type="entry name" value="USP-like"/>
    <property type="match status" value="1"/>
</dbReference>
<dbReference type="EMBL" id="CABFVA020000044">
    <property type="protein sequence ID" value="VVM06125.1"/>
    <property type="molecule type" value="Genomic_DNA"/>
</dbReference>
<feature type="non-terminal residue" evidence="4">
    <location>
        <position position="1"/>
    </location>
</feature>
<dbReference type="Proteomes" id="UP000334923">
    <property type="component" value="Unassembled WGS sequence"/>
</dbReference>
<reference evidence="4 5" key="1">
    <citation type="submission" date="2019-09" db="EMBL/GenBank/DDBJ databases">
        <authorList>
            <person name="Cremers G."/>
        </authorList>
    </citation>
    <scope>NUCLEOTIDE SEQUENCE [LARGE SCALE GENOMIC DNA]</scope>
    <source>
        <strain evidence="4">4A</strain>
    </source>
</reference>
<dbReference type="RefSeq" id="WP_142659892.1">
    <property type="nucleotide sequence ID" value="NZ_CABFVA020000044.1"/>
</dbReference>
<organism evidence="4 5">
    <name type="scientific">Methylacidimicrobium tartarophylax</name>
    <dbReference type="NCBI Taxonomy" id="1041768"/>
    <lineage>
        <taxon>Bacteria</taxon>
        <taxon>Pseudomonadati</taxon>
        <taxon>Verrucomicrobiota</taxon>
        <taxon>Methylacidimicrobium</taxon>
    </lineage>
</organism>
<dbReference type="Gene3D" id="3.40.50.620">
    <property type="entry name" value="HUPs"/>
    <property type="match status" value="1"/>
</dbReference>
<evidence type="ECO:0000313" key="5">
    <source>
        <dbReference type="Proteomes" id="UP000334923"/>
    </source>
</evidence>
<dbReference type="InterPro" id="IPR006016">
    <property type="entry name" value="UspA"/>
</dbReference>
<dbReference type="InterPro" id="IPR006015">
    <property type="entry name" value="Universal_stress_UspA"/>
</dbReference>
<feature type="compositionally biased region" description="Low complexity" evidence="2">
    <location>
        <begin position="71"/>
        <end position="82"/>
    </location>
</feature>
<feature type="domain" description="UspA" evidence="3">
    <location>
        <begin position="3"/>
        <end position="57"/>
    </location>
</feature>
<sequence length="82" mass="8672">FRKTGSPPFEIARFAEEKGFELIVLGHSGHFGAWGRALGSVAARVSEEASCAVLIARLPKPMREGSRTAAESSNESEPPSSG</sequence>
<dbReference type="PRINTS" id="PR01438">
    <property type="entry name" value="UNVRSLSTRESS"/>
</dbReference>
<dbReference type="OrthoDB" id="9794782at2"/>
<dbReference type="SUPFAM" id="SSF52402">
    <property type="entry name" value="Adenine nucleotide alpha hydrolases-like"/>
    <property type="match status" value="1"/>
</dbReference>
<gene>
    <name evidence="4" type="primary">teaD</name>
    <name evidence="4" type="ORF">MAMT_00997</name>
</gene>
<feature type="region of interest" description="Disordered" evidence="2">
    <location>
        <begin position="62"/>
        <end position="82"/>
    </location>
</feature>
<evidence type="ECO:0000313" key="4">
    <source>
        <dbReference type="EMBL" id="VVM06125.1"/>
    </source>
</evidence>
<proteinExistence type="inferred from homology"/>
<protein>
    <submittedName>
        <fullName evidence="4">Partial TRAP-T-associated universal stress protein TeaD</fullName>
    </submittedName>
</protein>
<name>A0A5E6M9Q1_9BACT</name>
<dbReference type="Pfam" id="PF00582">
    <property type="entry name" value="Usp"/>
    <property type="match status" value="1"/>
</dbReference>
<evidence type="ECO:0000256" key="2">
    <source>
        <dbReference type="SAM" id="MobiDB-lite"/>
    </source>
</evidence>
<evidence type="ECO:0000256" key="1">
    <source>
        <dbReference type="ARBA" id="ARBA00008791"/>
    </source>
</evidence>
<keyword evidence="5" id="KW-1185">Reference proteome</keyword>
<comment type="similarity">
    <text evidence="1">Belongs to the universal stress protein A family.</text>
</comment>
<accession>A0A5E6M9Q1</accession>
<dbReference type="AlphaFoldDB" id="A0A5E6M9Q1"/>